<comment type="caution">
    <text evidence="1">The sequence shown here is derived from an EMBL/GenBank/DDBJ whole genome shotgun (WGS) entry which is preliminary data.</text>
</comment>
<proteinExistence type="predicted"/>
<dbReference type="Proteomes" id="UP000821865">
    <property type="component" value="Chromosome 6"/>
</dbReference>
<keyword evidence="2" id="KW-1185">Reference proteome</keyword>
<protein>
    <submittedName>
        <fullName evidence="1">Uncharacterized protein</fullName>
    </submittedName>
</protein>
<accession>A0ACB8CKG7</accession>
<evidence type="ECO:0000313" key="2">
    <source>
        <dbReference type="Proteomes" id="UP000821865"/>
    </source>
</evidence>
<organism evidence="1 2">
    <name type="scientific">Dermacentor silvarum</name>
    <name type="common">Tick</name>
    <dbReference type="NCBI Taxonomy" id="543639"/>
    <lineage>
        <taxon>Eukaryota</taxon>
        <taxon>Metazoa</taxon>
        <taxon>Ecdysozoa</taxon>
        <taxon>Arthropoda</taxon>
        <taxon>Chelicerata</taxon>
        <taxon>Arachnida</taxon>
        <taxon>Acari</taxon>
        <taxon>Parasitiformes</taxon>
        <taxon>Ixodida</taxon>
        <taxon>Ixodoidea</taxon>
        <taxon>Ixodidae</taxon>
        <taxon>Rhipicephalinae</taxon>
        <taxon>Dermacentor</taxon>
    </lineage>
</organism>
<name>A0ACB8CKG7_DERSI</name>
<evidence type="ECO:0000313" key="1">
    <source>
        <dbReference type="EMBL" id="KAH7945329.1"/>
    </source>
</evidence>
<gene>
    <name evidence="1" type="ORF">HPB49_009664</name>
</gene>
<reference evidence="1" key="1">
    <citation type="submission" date="2020-05" db="EMBL/GenBank/DDBJ databases">
        <title>Large-scale comparative analyses of tick genomes elucidate their genetic diversity and vector capacities.</title>
        <authorList>
            <person name="Jia N."/>
            <person name="Wang J."/>
            <person name="Shi W."/>
            <person name="Du L."/>
            <person name="Sun Y."/>
            <person name="Zhan W."/>
            <person name="Jiang J."/>
            <person name="Wang Q."/>
            <person name="Zhang B."/>
            <person name="Ji P."/>
            <person name="Sakyi L.B."/>
            <person name="Cui X."/>
            <person name="Yuan T."/>
            <person name="Jiang B."/>
            <person name="Yang W."/>
            <person name="Lam T.T.-Y."/>
            <person name="Chang Q."/>
            <person name="Ding S."/>
            <person name="Wang X."/>
            <person name="Zhu J."/>
            <person name="Ruan X."/>
            <person name="Zhao L."/>
            <person name="Wei J."/>
            <person name="Que T."/>
            <person name="Du C."/>
            <person name="Cheng J."/>
            <person name="Dai P."/>
            <person name="Han X."/>
            <person name="Huang E."/>
            <person name="Gao Y."/>
            <person name="Liu J."/>
            <person name="Shao H."/>
            <person name="Ye R."/>
            <person name="Li L."/>
            <person name="Wei W."/>
            <person name="Wang X."/>
            <person name="Wang C."/>
            <person name="Yang T."/>
            <person name="Huo Q."/>
            <person name="Li W."/>
            <person name="Guo W."/>
            <person name="Chen H."/>
            <person name="Zhou L."/>
            <person name="Ni X."/>
            <person name="Tian J."/>
            <person name="Zhou Y."/>
            <person name="Sheng Y."/>
            <person name="Liu T."/>
            <person name="Pan Y."/>
            <person name="Xia L."/>
            <person name="Li J."/>
            <person name="Zhao F."/>
            <person name="Cao W."/>
        </authorList>
    </citation>
    <scope>NUCLEOTIDE SEQUENCE</scope>
    <source>
        <strain evidence="1">Dsil-2018</strain>
    </source>
</reference>
<sequence length="180" mass="19101">MPYSSQGEDALQPDGLGNFPGAEPIASNDPAYFQYGNAAQQRLLPPDTSRGITNKRKRDVSVLPLIHCRLWDLGQGPLGFGFPAWCGPDSLVDRLSSGLVDTGTPPPVLPPEEQLAPPRDPTRQLVPARPSAPPGLFLCAPSGQQQPKLRGLCLWAGLAGATPEVKGSRTFPGVESIDCP</sequence>
<dbReference type="EMBL" id="CM023475">
    <property type="protein sequence ID" value="KAH7945329.1"/>
    <property type="molecule type" value="Genomic_DNA"/>
</dbReference>